<evidence type="ECO:0000259" key="1">
    <source>
        <dbReference type="Pfam" id="PF17390"/>
    </source>
</evidence>
<dbReference type="Pfam" id="PF17390">
    <property type="entry name" value="Bac_rhamnosid_C"/>
    <property type="match status" value="1"/>
</dbReference>
<evidence type="ECO:0000313" key="3">
    <source>
        <dbReference type="Proteomes" id="UP001360953"/>
    </source>
</evidence>
<protein>
    <recommendedName>
        <fullName evidence="1">Alpha-L-rhamnosidase C-terminal domain-containing protein</fullName>
    </recommendedName>
</protein>
<proteinExistence type="predicted"/>
<dbReference type="Gene3D" id="2.60.420.10">
    <property type="entry name" value="Maltose phosphorylase, domain 3"/>
    <property type="match status" value="1"/>
</dbReference>
<gene>
    <name evidence="2" type="ORF">J3D65DRAFT_608029</name>
</gene>
<reference evidence="2 3" key="1">
    <citation type="submission" date="2024-04" db="EMBL/GenBank/DDBJ databases">
        <title>Phyllosticta paracitricarpa is synonymous to the EU quarantine fungus P. citricarpa based on phylogenomic analyses.</title>
        <authorList>
            <consortium name="Lawrence Berkeley National Laboratory"/>
            <person name="Van ingen-buijs V.A."/>
            <person name="Van westerhoven A.C."/>
            <person name="Haridas S."/>
            <person name="Skiadas P."/>
            <person name="Martin F."/>
            <person name="Groenewald J.Z."/>
            <person name="Crous P.W."/>
            <person name="Seidl M.F."/>
        </authorList>
    </citation>
    <scope>NUCLEOTIDE SEQUENCE [LARGE SCALE GENOMIC DNA]</scope>
    <source>
        <strain evidence="2 3">CPC 17464</strain>
    </source>
</reference>
<organism evidence="2 3">
    <name type="scientific">Phyllosticta citribraziliensis</name>
    <dbReference type="NCBI Taxonomy" id="989973"/>
    <lineage>
        <taxon>Eukaryota</taxon>
        <taxon>Fungi</taxon>
        <taxon>Dikarya</taxon>
        <taxon>Ascomycota</taxon>
        <taxon>Pezizomycotina</taxon>
        <taxon>Dothideomycetes</taxon>
        <taxon>Dothideomycetes incertae sedis</taxon>
        <taxon>Botryosphaeriales</taxon>
        <taxon>Phyllostictaceae</taxon>
        <taxon>Phyllosticta</taxon>
    </lineage>
</organism>
<dbReference type="PANTHER" id="PTHR34987">
    <property type="entry name" value="C, PUTATIVE (AFU_ORTHOLOGUE AFUA_3G02880)-RELATED"/>
    <property type="match status" value="1"/>
</dbReference>
<evidence type="ECO:0000313" key="2">
    <source>
        <dbReference type="EMBL" id="KAK7529170.1"/>
    </source>
</evidence>
<comment type="caution">
    <text evidence="2">The sequence shown here is derived from an EMBL/GenBank/DDBJ whole genome shotgun (WGS) entry which is preliminary data.</text>
</comment>
<dbReference type="RefSeq" id="XP_066649787.1">
    <property type="nucleotide sequence ID" value="XM_066798539.1"/>
</dbReference>
<dbReference type="GeneID" id="92031445"/>
<dbReference type="EMBL" id="JBBPEH010000018">
    <property type="protein sequence ID" value="KAK7529170.1"/>
    <property type="molecule type" value="Genomic_DNA"/>
</dbReference>
<name>A0ABR1L5T0_9PEZI</name>
<dbReference type="InterPro" id="IPR035398">
    <property type="entry name" value="Bac_rhamnosid_C"/>
</dbReference>
<feature type="domain" description="Alpha-L-rhamnosidase C-terminal" evidence="1">
    <location>
        <begin position="52"/>
        <end position="130"/>
    </location>
</feature>
<keyword evidence="3" id="KW-1185">Reference proteome</keyword>
<accession>A0ABR1L5T0</accession>
<sequence length="148" mass="15546">MLDPTYASGASWEYMTPGLDGAAPVPALDAYTSLAHPWGGAPSYVLPMYVLGVRPTAPGFAAWEVVVPAVEAVRGALGVRWARGRVPVVGGSVEVEWTWEEDEGKIQVKVKAPAGTKGRVSVLGREVKGEGAVEVDGGEERVVEFALA</sequence>
<dbReference type="InterPro" id="IPR008928">
    <property type="entry name" value="6-hairpin_glycosidase_sf"/>
</dbReference>
<dbReference type="PANTHER" id="PTHR34987:SF4">
    <property type="entry name" value="ALPHA-L-RHAMNOSIDASE C-TERMINAL DOMAIN-CONTAINING PROTEIN"/>
    <property type="match status" value="1"/>
</dbReference>
<dbReference type="SUPFAM" id="SSF48208">
    <property type="entry name" value="Six-hairpin glycosidases"/>
    <property type="match status" value="1"/>
</dbReference>
<dbReference type="Proteomes" id="UP001360953">
    <property type="component" value="Unassembled WGS sequence"/>
</dbReference>